<sequence>VIPTFTDSKLVVQYDKTNEKIKAFTGSGNGNILAEVPNSSALVNSKVFEFLVIGY</sequence>
<gene>
    <name evidence="1" type="ORF">METZ01_LOCUS443690</name>
</gene>
<organism evidence="1">
    <name type="scientific">marine metagenome</name>
    <dbReference type="NCBI Taxonomy" id="408172"/>
    <lineage>
        <taxon>unclassified sequences</taxon>
        <taxon>metagenomes</taxon>
        <taxon>ecological metagenomes</taxon>
    </lineage>
</organism>
<accession>A0A382Z5Q2</accession>
<protein>
    <submittedName>
        <fullName evidence="1">Uncharacterized protein</fullName>
    </submittedName>
</protein>
<name>A0A382Z5Q2_9ZZZZ</name>
<proteinExistence type="predicted"/>
<reference evidence="1" key="1">
    <citation type="submission" date="2018-05" db="EMBL/GenBank/DDBJ databases">
        <authorList>
            <person name="Lanie J.A."/>
            <person name="Ng W.-L."/>
            <person name="Kazmierczak K.M."/>
            <person name="Andrzejewski T.M."/>
            <person name="Davidsen T.M."/>
            <person name="Wayne K.J."/>
            <person name="Tettelin H."/>
            <person name="Glass J.I."/>
            <person name="Rusch D."/>
            <person name="Podicherti R."/>
            <person name="Tsui H.-C.T."/>
            <person name="Winkler M.E."/>
        </authorList>
    </citation>
    <scope>NUCLEOTIDE SEQUENCE</scope>
</reference>
<evidence type="ECO:0000313" key="1">
    <source>
        <dbReference type="EMBL" id="SVD90836.1"/>
    </source>
</evidence>
<feature type="non-terminal residue" evidence="1">
    <location>
        <position position="1"/>
    </location>
</feature>
<dbReference type="AlphaFoldDB" id="A0A382Z5Q2"/>
<dbReference type="EMBL" id="UINC01181241">
    <property type="protein sequence ID" value="SVD90836.1"/>
    <property type="molecule type" value="Genomic_DNA"/>
</dbReference>